<keyword evidence="2" id="KW-0732">Signal</keyword>
<evidence type="ECO:0000256" key="1">
    <source>
        <dbReference type="SAM" id="MobiDB-lite"/>
    </source>
</evidence>
<evidence type="ECO:0000256" key="2">
    <source>
        <dbReference type="SAM" id="SignalP"/>
    </source>
</evidence>
<evidence type="ECO:0000313" key="3">
    <source>
        <dbReference type="EMBL" id="MBE9030073.1"/>
    </source>
</evidence>
<feature type="signal peptide" evidence="2">
    <location>
        <begin position="1"/>
        <end position="27"/>
    </location>
</feature>
<protein>
    <submittedName>
        <fullName evidence="3">Uncharacterized protein</fullName>
    </submittedName>
</protein>
<dbReference type="EMBL" id="JADEXQ010000028">
    <property type="protein sequence ID" value="MBE9030073.1"/>
    <property type="molecule type" value="Genomic_DNA"/>
</dbReference>
<dbReference type="Proteomes" id="UP000625316">
    <property type="component" value="Unassembled WGS sequence"/>
</dbReference>
<dbReference type="AlphaFoldDB" id="A0A928VK38"/>
<feature type="compositionally biased region" description="Pro residues" evidence="1">
    <location>
        <begin position="73"/>
        <end position="93"/>
    </location>
</feature>
<evidence type="ECO:0000313" key="4">
    <source>
        <dbReference type="Proteomes" id="UP000625316"/>
    </source>
</evidence>
<name>A0A928VK38_9CYAN</name>
<feature type="chain" id="PRO_5037391552" evidence="2">
    <location>
        <begin position="28"/>
        <end position="259"/>
    </location>
</feature>
<proteinExistence type="predicted"/>
<dbReference type="RefSeq" id="WP_264324900.1">
    <property type="nucleotide sequence ID" value="NZ_JADEXQ010000028.1"/>
</dbReference>
<feature type="compositionally biased region" description="Low complexity" evidence="1">
    <location>
        <begin position="36"/>
        <end position="59"/>
    </location>
</feature>
<sequence>MTKRTWLTALATLTFILSMLCGYGLHAQETPPAAPSPTTSASPTASPTASPSPTTAEPVPVSPLPGSATEYNPPTPSPTAVPSPGASPLPLPGGLPTQTFPLAPPVTPIPAAKPLPTAGEFSDPSGRFRIAILEDYRVSSIGDAVLIENKTGALAYTALAQPATGGLLAPENLAEIAKTVFQRGEGFQAGSSQQIPGGAQLDWSGSLTIGGNTQPVNGVIIAKPTGTQVLLLLIAATESGANQVPNAAATLIDSFQAIQ</sequence>
<keyword evidence="4" id="KW-1185">Reference proteome</keyword>
<accession>A0A928VK38</accession>
<comment type="caution">
    <text evidence="3">The sequence shown here is derived from an EMBL/GenBank/DDBJ whole genome shotgun (WGS) entry which is preliminary data.</text>
</comment>
<feature type="region of interest" description="Disordered" evidence="1">
    <location>
        <begin position="29"/>
        <end position="108"/>
    </location>
</feature>
<organism evidence="3 4">
    <name type="scientific">Romeriopsis navalis LEGE 11480</name>
    <dbReference type="NCBI Taxonomy" id="2777977"/>
    <lineage>
        <taxon>Bacteria</taxon>
        <taxon>Bacillati</taxon>
        <taxon>Cyanobacteriota</taxon>
        <taxon>Cyanophyceae</taxon>
        <taxon>Leptolyngbyales</taxon>
        <taxon>Leptolyngbyaceae</taxon>
        <taxon>Romeriopsis</taxon>
        <taxon>Romeriopsis navalis</taxon>
    </lineage>
</organism>
<reference evidence="3" key="1">
    <citation type="submission" date="2020-10" db="EMBL/GenBank/DDBJ databases">
        <authorList>
            <person name="Castelo-Branco R."/>
            <person name="Eusebio N."/>
            <person name="Adriana R."/>
            <person name="Vieira A."/>
            <person name="Brugerolle De Fraissinette N."/>
            <person name="Rezende De Castro R."/>
            <person name="Schneider M.P."/>
            <person name="Vasconcelos V."/>
            <person name="Leao P.N."/>
        </authorList>
    </citation>
    <scope>NUCLEOTIDE SEQUENCE</scope>
    <source>
        <strain evidence="3">LEGE 11480</strain>
    </source>
</reference>
<gene>
    <name evidence="3" type="ORF">IQ266_10070</name>
</gene>